<proteinExistence type="predicted"/>
<reference evidence="2" key="1">
    <citation type="submission" date="2020-07" db="EMBL/GenBank/DDBJ databases">
        <title>Multicomponent nature underlies the extraordinary mechanical properties of spider dragline silk.</title>
        <authorList>
            <person name="Kono N."/>
            <person name="Nakamura H."/>
            <person name="Mori M."/>
            <person name="Yoshida Y."/>
            <person name="Ohtoshi R."/>
            <person name="Malay A.D."/>
            <person name="Moran D.A.P."/>
            <person name="Tomita M."/>
            <person name="Numata K."/>
            <person name="Arakawa K."/>
        </authorList>
    </citation>
    <scope>NUCLEOTIDE SEQUENCE</scope>
</reference>
<comment type="caution">
    <text evidence="2">The sequence shown here is derived from an EMBL/GenBank/DDBJ whole genome shotgun (WGS) entry which is preliminary data.</text>
</comment>
<dbReference type="EMBL" id="BMAO01021621">
    <property type="protein sequence ID" value="GFQ76018.1"/>
    <property type="molecule type" value="Genomic_DNA"/>
</dbReference>
<keyword evidence="1" id="KW-0472">Membrane</keyword>
<dbReference type="OrthoDB" id="8299704at2759"/>
<gene>
    <name evidence="2" type="primary">TV42_04675</name>
    <name evidence="2" type="ORF">TNCT_71781</name>
</gene>
<protein>
    <submittedName>
        <fullName evidence="2">Uncharacterized protein</fullName>
    </submittedName>
</protein>
<accession>A0A8X6G7E3</accession>
<evidence type="ECO:0000313" key="2">
    <source>
        <dbReference type="EMBL" id="GFQ76018.1"/>
    </source>
</evidence>
<keyword evidence="1" id="KW-1133">Transmembrane helix</keyword>
<dbReference type="Proteomes" id="UP000887116">
    <property type="component" value="Unassembled WGS sequence"/>
</dbReference>
<sequence length="197" mass="21810">MSNLSENLKHSYENFKRYAQHGTVPAAAGNNNQVPQNCFYKSVHYIDSVVGPVKDMLVGVKKDADTSTTTLGKREKKVCGTKHNRLYSGFANLFLVFYTGFAYLSYLPVKLLSKLGVMDDRGTFVNYSNNLQNKAEQHGETCAKFLSLALSCIISTVIWTAALTITPLVWAVDKVSSKFSESRTEEANHLDGNAARV</sequence>
<feature type="transmembrane region" description="Helical" evidence="1">
    <location>
        <begin position="148"/>
        <end position="172"/>
    </location>
</feature>
<dbReference type="AlphaFoldDB" id="A0A8X6G7E3"/>
<organism evidence="2 3">
    <name type="scientific">Trichonephila clavata</name>
    <name type="common">Joro spider</name>
    <name type="synonym">Nephila clavata</name>
    <dbReference type="NCBI Taxonomy" id="2740835"/>
    <lineage>
        <taxon>Eukaryota</taxon>
        <taxon>Metazoa</taxon>
        <taxon>Ecdysozoa</taxon>
        <taxon>Arthropoda</taxon>
        <taxon>Chelicerata</taxon>
        <taxon>Arachnida</taxon>
        <taxon>Araneae</taxon>
        <taxon>Araneomorphae</taxon>
        <taxon>Entelegynae</taxon>
        <taxon>Araneoidea</taxon>
        <taxon>Nephilidae</taxon>
        <taxon>Trichonephila</taxon>
    </lineage>
</organism>
<keyword evidence="1" id="KW-0812">Transmembrane</keyword>
<keyword evidence="3" id="KW-1185">Reference proteome</keyword>
<evidence type="ECO:0000256" key="1">
    <source>
        <dbReference type="SAM" id="Phobius"/>
    </source>
</evidence>
<feature type="transmembrane region" description="Helical" evidence="1">
    <location>
        <begin position="86"/>
        <end position="106"/>
    </location>
</feature>
<name>A0A8X6G7E3_TRICU</name>
<evidence type="ECO:0000313" key="3">
    <source>
        <dbReference type="Proteomes" id="UP000887116"/>
    </source>
</evidence>